<keyword evidence="2" id="KW-1185">Reference proteome</keyword>
<dbReference type="RefSeq" id="WP_154309427.1">
    <property type="nucleotide sequence ID" value="NZ_WKKI01000053.1"/>
</dbReference>
<dbReference type="EMBL" id="WKKI01000053">
    <property type="protein sequence ID" value="MRX73963.1"/>
    <property type="molecule type" value="Genomic_DNA"/>
</dbReference>
<sequence>MYKVAVFDEEHEKDLERKINTFLAGISENQFVEIQYDVAVLCDETGEQVYCFSAMILYKK</sequence>
<dbReference type="OrthoDB" id="1653053at2"/>
<proteinExistence type="predicted"/>
<dbReference type="AlphaFoldDB" id="A0A7X2J3C7"/>
<name>A0A7X2J3C7_9BACI</name>
<evidence type="ECO:0000313" key="1">
    <source>
        <dbReference type="EMBL" id="MRX73963.1"/>
    </source>
</evidence>
<dbReference type="Pfam" id="PF10957">
    <property type="entry name" value="Spore_Cse60"/>
    <property type="match status" value="1"/>
</dbReference>
<comment type="caution">
    <text evidence="1">The sequence shown here is derived from an EMBL/GenBank/DDBJ whole genome shotgun (WGS) entry which is preliminary data.</text>
</comment>
<evidence type="ECO:0000313" key="2">
    <source>
        <dbReference type="Proteomes" id="UP000448867"/>
    </source>
</evidence>
<organism evidence="1 2">
    <name type="scientific">Metabacillus lacus</name>
    <dbReference type="NCBI Taxonomy" id="1983721"/>
    <lineage>
        <taxon>Bacteria</taxon>
        <taxon>Bacillati</taxon>
        <taxon>Bacillota</taxon>
        <taxon>Bacilli</taxon>
        <taxon>Bacillales</taxon>
        <taxon>Bacillaceae</taxon>
        <taxon>Metabacillus</taxon>
    </lineage>
</organism>
<gene>
    <name evidence="1" type="ORF">GJU40_17680</name>
</gene>
<reference evidence="1 2" key="1">
    <citation type="submission" date="2019-11" db="EMBL/GenBank/DDBJ databases">
        <title>Bacillus lacus genome.</title>
        <authorList>
            <person name="Allen C.J."/>
            <person name="Newman J.D."/>
        </authorList>
    </citation>
    <scope>NUCLEOTIDE SEQUENCE [LARGE SCALE GENOMIC DNA]</scope>
    <source>
        <strain evidence="1 2">KCTC 33946</strain>
    </source>
</reference>
<dbReference type="InterPro" id="IPR020296">
    <property type="entry name" value="Spore_Cse60"/>
</dbReference>
<dbReference type="Proteomes" id="UP000448867">
    <property type="component" value="Unassembled WGS sequence"/>
</dbReference>
<protein>
    <submittedName>
        <fullName evidence="1">Sporulation protein Cse60</fullName>
    </submittedName>
</protein>
<accession>A0A7X2J3C7</accession>